<organism evidence="1 2">
    <name type="scientific">Eragrostis curvula</name>
    <name type="common">weeping love grass</name>
    <dbReference type="NCBI Taxonomy" id="38414"/>
    <lineage>
        <taxon>Eukaryota</taxon>
        <taxon>Viridiplantae</taxon>
        <taxon>Streptophyta</taxon>
        <taxon>Embryophyta</taxon>
        <taxon>Tracheophyta</taxon>
        <taxon>Spermatophyta</taxon>
        <taxon>Magnoliopsida</taxon>
        <taxon>Liliopsida</taxon>
        <taxon>Poales</taxon>
        <taxon>Poaceae</taxon>
        <taxon>PACMAD clade</taxon>
        <taxon>Chloridoideae</taxon>
        <taxon>Eragrostideae</taxon>
        <taxon>Eragrostidinae</taxon>
        <taxon>Eragrostis</taxon>
    </lineage>
</organism>
<proteinExistence type="predicted"/>
<feature type="non-terminal residue" evidence="1">
    <location>
        <position position="56"/>
    </location>
</feature>
<evidence type="ECO:0000313" key="1">
    <source>
        <dbReference type="EMBL" id="TVU05318.1"/>
    </source>
</evidence>
<accession>A0A5J9T2Y9</accession>
<comment type="caution">
    <text evidence="1">The sequence shown here is derived from an EMBL/GenBank/DDBJ whole genome shotgun (WGS) entry which is preliminary data.</text>
</comment>
<dbReference type="Gramene" id="TVU05318">
    <property type="protein sequence ID" value="TVU05318"/>
    <property type="gene ID" value="EJB05_48476"/>
</dbReference>
<evidence type="ECO:0000313" key="2">
    <source>
        <dbReference type="Proteomes" id="UP000324897"/>
    </source>
</evidence>
<sequence>MGLKMDTTRANEVESYGTYFPGIMFGATATKVYNWPSDRNACYDGAMELVCTLISL</sequence>
<keyword evidence="2" id="KW-1185">Reference proteome</keyword>
<gene>
    <name evidence="1" type="ORF">EJB05_48476</name>
</gene>
<dbReference type="EMBL" id="RWGY01000051">
    <property type="protein sequence ID" value="TVU05318.1"/>
    <property type="molecule type" value="Genomic_DNA"/>
</dbReference>
<dbReference type="Proteomes" id="UP000324897">
    <property type="component" value="Unassembled WGS sequence"/>
</dbReference>
<name>A0A5J9T2Y9_9POAL</name>
<dbReference type="AlphaFoldDB" id="A0A5J9T2Y9"/>
<protein>
    <submittedName>
        <fullName evidence="1">Uncharacterized protein</fullName>
    </submittedName>
</protein>
<reference evidence="1 2" key="1">
    <citation type="journal article" date="2019" name="Sci. Rep.">
        <title>A high-quality genome of Eragrostis curvula grass provides insights into Poaceae evolution and supports new strategies to enhance forage quality.</title>
        <authorList>
            <person name="Carballo J."/>
            <person name="Santos B.A.C.M."/>
            <person name="Zappacosta D."/>
            <person name="Garbus I."/>
            <person name="Selva J.P."/>
            <person name="Gallo C.A."/>
            <person name="Diaz A."/>
            <person name="Albertini E."/>
            <person name="Caccamo M."/>
            <person name="Echenique V."/>
        </authorList>
    </citation>
    <scope>NUCLEOTIDE SEQUENCE [LARGE SCALE GENOMIC DNA]</scope>
    <source>
        <strain evidence="2">cv. Victoria</strain>
        <tissue evidence="1">Leaf</tissue>
    </source>
</reference>